<feature type="region of interest" description="Disordered" evidence="1">
    <location>
        <begin position="157"/>
        <end position="179"/>
    </location>
</feature>
<feature type="chain" id="PRO_5015393372" evidence="2">
    <location>
        <begin position="24"/>
        <end position="400"/>
    </location>
</feature>
<protein>
    <submittedName>
        <fullName evidence="4">Murein DD-endopeptidase MepM/ murein hydrolase activator NlpD</fullName>
    </submittedName>
</protein>
<evidence type="ECO:0000313" key="4">
    <source>
        <dbReference type="EMBL" id="PRY91264.1"/>
    </source>
</evidence>
<dbReference type="Pfam" id="PF01476">
    <property type="entry name" value="LysM"/>
    <property type="match status" value="2"/>
</dbReference>
<dbReference type="SUPFAM" id="SSF51261">
    <property type="entry name" value="Duplicated hybrid motif"/>
    <property type="match status" value="1"/>
</dbReference>
<dbReference type="InterPro" id="IPR036779">
    <property type="entry name" value="LysM_dom_sf"/>
</dbReference>
<dbReference type="AlphaFoldDB" id="A0A2T0WXG1"/>
<reference evidence="4 5" key="1">
    <citation type="submission" date="2018-03" db="EMBL/GenBank/DDBJ databases">
        <title>Genomic Encyclopedia of Archaeal and Bacterial Type Strains, Phase II (KMG-II): from individual species to whole genera.</title>
        <authorList>
            <person name="Goeker M."/>
        </authorList>
    </citation>
    <scope>NUCLEOTIDE SEQUENCE [LARGE SCALE GENOMIC DNA]</scope>
    <source>
        <strain evidence="4 5">DSM 100212</strain>
    </source>
</reference>
<dbReference type="InterPro" id="IPR050570">
    <property type="entry name" value="Cell_wall_metabolism_enzyme"/>
</dbReference>
<keyword evidence="4" id="KW-0378">Hydrolase</keyword>
<keyword evidence="5" id="KW-1185">Reference proteome</keyword>
<dbReference type="GO" id="GO:0004222">
    <property type="term" value="F:metalloendopeptidase activity"/>
    <property type="evidence" value="ECO:0007669"/>
    <property type="project" value="TreeGrafter"/>
</dbReference>
<evidence type="ECO:0000259" key="3">
    <source>
        <dbReference type="PROSITE" id="PS51782"/>
    </source>
</evidence>
<gene>
    <name evidence="4" type="ORF">CLV74_104285</name>
</gene>
<proteinExistence type="predicted"/>
<dbReference type="RefSeq" id="WP_211299022.1">
    <property type="nucleotide sequence ID" value="NZ_PVTQ01000004.1"/>
</dbReference>
<dbReference type="InterPro" id="IPR018392">
    <property type="entry name" value="LysM"/>
</dbReference>
<dbReference type="Gene3D" id="2.70.70.10">
    <property type="entry name" value="Glucose Permease (Domain IIA)"/>
    <property type="match status" value="1"/>
</dbReference>
<dbReference type="PROSITE" id="PS51257">
    <property type="entry name" value="PROKAR_LIPOPROTEIN"/>
    <property type="match status" value="1"/>
</dbReference>
<dbReference type="EMBL" id="PVTQ01000004">
    <property type="protein sequence ID" value="PRY91264.1"/>
    <property type="molecule type" value="Genomic_DNA"/>
</dbReference>
<feature type="signal peptide" evidence="2">
    <location>
        <begin position="1"/>
        <end position="23"/>
    </location>
</feature>
<evidence type="ECO:0000256" key="2">
    <source>
        <dbReference type="SAM" id="SignalP"/>
    </source>
</evidence>
<feature type="compositionally biased region" description="Polar residues" evidence="1">
    <location>
        <begin position="157"/>
        <end position="173"/>
    </location>
</feature>
<feature type="region of interest" description="Disordered" evidence="1">
    <location>
        <begin position="229"/>
        <end position="286"/>
    </location>
</feature>
<feature type="domain" description="LysM" evidence="3">
    <location>
        <begin position="177"/>
        <end position="221"/>
    </location>
</feature>
<dbReference type="PROSITE" id="PS51782">
    <property type="entry name" value="LYSM"/>
    <property type="match status" value="1"/>
</dbReference>
<dbReference type="SMART" id="SM00257">
    <property type="entry name" value="LysM"/>
    <property type="match status" value="2"/>
</dbReference>
<dbReference type="Proteomes" id="UP000238392">
    <property type="component" value="Unassembled WGS sequence"/>
</dbReference>
<dbReference type="Gene3D" id="3.10.350.10">
    <property type="entry name" value="LysM domain"/>
    <property type="match status" value="1"/>
</dbReference>
<sequence>MPRTRFSCAPKALTAISCLALLAACDPNQMDPDFRSYGKGFDTTDAAMSSSLRRPTPDANGVISYPTYQVALARNGETVAQVAQRLGVDANELARYNGLNVADPLRRDELLALPTMVNGGAVASSDFGPVGGVETTTLQPSNTDITSIAEIAIDRSPQSSTITPAPQAATSVDGQPMRHKVQRGETAFIIARLYNVPVRSLAEWNGLDSNFTVREGQVLLIPVTQAQAAAPAPAPKVVKDPGAGSATPTPPSATKPLPKETPKAAAEPVKTPEPPKVTQSAKPAGRLGWPVQGNIVRDYKKGTNDGIDIASTSGAAVQAAEAGTVAAITADANQVPILVIKHPNNLLTVYAYIDDLAVKKGDSVTRGQTIAKVRAGSPAILHFEVRDGFESVDPTGYLNK</sequence>
<evidence type="ECO:0000313" key="5">
    <source>
        <dbReference type="Proteomes" id="UP000238392"/>
    </source>
</evidence>
<dbReference type="InterPro" id="IPR016047">
    <property type="entry name" value="M23ase_b-sheet_dom"/>
</dbReference>
<name>A0A2T0WXG1_9RHOB</name>
<dbReference type="CDD" id="cd12797">
    <property type="entry name" value="M23_peptidase"/>
    <property type="match status" value="1"/>
</dbReference>
<dbReference type="Pfam" id="PF01551">
    <property type="entry name" value="Peptidase_M23"/>
    <property type="match status" value="1"/>
</dbReference>
<keyword evidence="2" id="KW-0732">Signal</keyword>
<accession>A0A2T0WXG1</accession>
<evidence type="ECO:0000256" key="1">
    <source>
        <dbReference type="SAM" id="MobiDB-lite"/>
    </source>
</evidence>
<dbReference type="PANTHER" id="PTHR21666">
    <property type="entry name" value="PEPTIDASE-RELATED"/>
    <property type="match status" value="1"/>
</dbReference>
<dbReference type="PANTHER" id="PTHR21666:SF270">
    <property type="entry name" value="MUREIN HYDROLASE ACTIVATOR ENVC"/>
    <property type="match status" value="1"/>
</dbReference>
<organism evidence="4 5">
    <name type="scientific">Donghicola tyrosinivorans</name>
    <dbReference type="NCBI Taxonomy" id="1652492"/>
    <lineage>
        <taxon>Bacteria</taxon>
        <taxon>Pseudomonadati</taxon>
        <taxon>Pseudomonadota</taxon>
        <taxon>Alphaproteobacteria</taxon>
        <taxon>Rhodobacterales</taxon>
        <taxon>Roseobacteraceae</taxon>
        <taxon>Donghicola</taxon>
    </lineage>
</organism>
<dbReference type="InterPro" id="IPR011055">
    <property type="entry name" value="Dup_hybrid_motif"/>
</dbReference>
<dbReference type="CDD" id="cd00118">
    <property type="entry name" value="LysM"/>
    <property type="match status" value="2"/>
</dbReference>
<comment type="caution">
    <text evidence="4">The sequence shown here is derived from an EMBL/GenBank/DDBJ whole genome shotgun (WGS) entry which is preliminary data.</text>
</comment>